<proteinExistence type="predicted"/>
<protein>
    <submittedName>
        <fullName evidence="2">Uncharacterized protein</fullName>
    </submittedName>
</protein>
<accession>A0A6J7WWE1</accession>
<name>A0A6J7WWE1_9CAUD</name>
<organism evidence="2">
    <name type="scientific">uncultured Caudovirales phage</name>
    <dbReference type="NCBI Taxonomy" id="2100421"/>
    <lineage>
        <taxon>Viruses</taxon>
        <taxon>Duplodnaviria</taxon>
        <taxon>Heunggongvirae</taxon>
        <taxon>Uroviricota</taxon>
        <taxon>Caudoviricetes</taxon>
        <taxon>Peduoviridae</taxon>
        <taxon>Maltschvirus</taxon>
        <taxon>Maltschvirus maltsch</taxon>
    </lineage>
</organism>
<feature type="region of interest" description="Disordered" evidence="1">
    <location>
        <begin position="1"/>
        <end position="42"/>
    </location>
</feature>
<evidence type="ECO:0000313" key="2">
    <source>
        <dbReference type="EMBL" id="CAB5222271.1"/>
    </source>
</evidence>
<dbReference type="EMBL" id="LR798301">
    <property type="protein sequence ID" value="CAB5222271.1"/>
    <property type="molecule type" value="Genomic_DNA"/>
</dbReference>
<sequence length="112" mass="13005">MIFGSDADKQRNVMKRSKKQERRTADRYKGSRNAGSGSGWVQKNDVRTHDYLIENKFTDNKKSYSIKFTDLKELNERAILEDRIPVLQFDLGGNRYIILTEDDFVMIAEPNG</sequence>
<gene>
    <name evidence="2" type="ORF">UFOVP361_71</name>
</gene>
<feature type="compositionally biased region" description="Basic and acidic residues" evidence="1">
    <location>
        <begin position="1"/>
        <end position="11"/>
    </location>
</feature>
<evidence type="ECO:0000256" key="1">
    <source>
        <dbReference type="SAM" id="MobiDB-lite"/>
    </source>
</evidence>
<reference evidence="2" key="1">
    <citation type="submission" date="2020-05" db="EMBL/GenBank/DDBJ databases">
        <authorList>
            <person name="Chiriac C."/>
            <person name="Salcher M."/>
            <person name="Ghai R."/>
            <person name="Kavagutti S V."/>
        </authorList>
    </citation>
    <scope>NUCLEOTIDE SEQUENCE</scope>
</reference>
<feature type="compositionally biased region" description="Basic residues" evidence="1">
    <location>
        <begin position="12"/>
        <end position="21"/>
    </location>
</feature>